<dbReference type="EMBL" id="JAHVAH010000001">
    <property type="protein sequence ID" value="MBW0145751.1"/>
    <property type="molecule type" value="Genomic_DNA"/>
</dbReference>
<keyword evidence="2" id="KW-1185">Reference proteome</keyword>
<sequence>MSDLWDAADVRAHLVGAAQAGQSVTYSEILNNLGYAFSRPKMRALCATLGDVDAEARGRGEPEMAVLVVRASDGLPGQGWWVSTDLRGYKGPWEGPRAQKFIAGLQQEVFDYWSADR</sequence>
<protein>
    <submittedName>
        <fullName evidence="1">Ribose-phosphate pyrophosphokinase</fullName>
    </submittedName>
</protein>
<dbReference type="RefSeq" id="WP_218633633.1">
    <property type="nucleotide sequence ID" value="NZ_JAHVAH010000001.1"/>
</dbReference>
<evidence type="ECO:0000313" key="2">
    <source>
        <dbReference type="Proteomes" id="UP000698028"/>
    </source>
</evidence>
<accession>A0ABS6V8E0</accession>
<comment type="caution">
    <text evidence="1">The sequence shown here is derived from an EMBL/GenBank/DDBJ whole genome shotgun (WGS) entry which is preliminary data.</text>
</comment>
<dbReference type="Proteomes" id="UP000698028">
    <property type="component" value="Unassembled WGS sequence"/>
</dbReference>
<reference evidence="1 2" key="1">
    <citation type="submission" date="2021-07" db="EMBL/GenBank/DDBJ databases">
        <title>The draft genome sequence of Sphingomicrobium sp. B8.</title>
        <authorList>
            <person name="Mu L."/>
        </authorList>
    </citation>
    <scope>NUCLEOTIDE SEQUENCE [LARGE SCALE GENOMIC DNA]</scope>
    <source>
        <strain evidence="1 2">B8</strain>
    </source>
</reference>
<proteinExistence type="predicted"/>
<gene>
    <name evidence="1" type="ORF">KTQ36_10660</name>
</gene>
<organism evidence="1 2">
    <name type="scientific">Sphingomicrobium clamense</name>
    <dbReference type="NCBI Taxonomy" id="2851013"/>
    <lineage>
        <taxon>Bacteria</taxon>
        <taxon>Pseudomonadati</taxon>
        <taxon>Pseudomonadota</taxon>
        <taxon>Alphaproteobacteria</taxon>
        <taxon>Sphingomonadales</taxon>
        <taxon>Sphingomonadaceae</taxon>
        <taxon>Sphingomicrobium</taxon>
    </lineage>
</organism>
<name>A0ABS6V8E0_9SPHN</name>
<evidence type="ECO:0000313" key="1">
    <source>
        <dbReference type="EMBL" id="MBW0145751.1"/>
    </source>
</evidence>